<dbReference type="InterPro" id="IPR013762">
    <property type="entry name" value="Integrase-like_cat_sf"/>
</dbReference>
<protein>
    <submittedName>
        <fullName evidence="3">Tyrosine-type recombinase/integrase</fullName>
    </submittedName>
</protein>
<evidence type="ECO:0000313" key="4">
    <source>
        <dbReference type="Proteomes" id="UP000533476"/>
    </source>
</evidence>
<dbReference type="RefSeq" id="WP_169101958.1">
    <property type="nucleotide sequence ID" value="NZ_JABBVZ010000085.1"/>
</dbReference>
<dbReference type="GO" id="GO:0015074">
    <property type="term" value="P:DNA integration"/>
    <property type="evidence" value="ECO:0007669"/>
    <property type="project" value="InterPro"/>
</dbReference>
<dbReference type="EMBL" id="JABBVZ010000085">
    <property type="protein sequence ID" value="NMP24116.1"/>
    <property type="molecule type" value="Genomic_DNA"/>
</dbReference>
<organism evidence="3 4">
    <name type="scientific">Sulfobacillus harzensis</name>
    <dbReference type="NCBI Taxonomy" id="2729629"/>
    <lineage>
        <taxon>Bacteria</taxon>
        <taxon>Bacillati</taxon>
        <taxon>Bacillota</taxon>
        <taxon>Clostridia</taxon>
        <taxon>Eubacteriales</taxon>
        <taxon>Clostridiales Family XVII. Incertae Sedis</taxon>
        <taxon>Sulfobacillus</taxon>
    </lineage>
</organism>
<dbReference type="Proteomes" id="UP000533476">
    <property type="component" value="Unassembled WGS sequence"/>
</dbReference>
<feature type="domain" description="Tyr recombinase" evidence="2">
    <location>
        <begin position="1"/>
        <end position="112"/>
    </location>
</feature>
<sequence>MASRRDCHHGQAASDRLRLPTGVGTAPAEYLQQERPAAVTRQLLLRNRAPHQELSRAAIAHIVQKACRRAGVPPLGPHRLRHALATRLLQQGATLPTLRLVLRHRDLESTAV</sequence>
<dbReference type="GO" id="GO:0006310">
    <property type="term" value="P:DNA recombination"/>
    <property type="evidence" value="ECO:0007669"/>
    <property type="project" value="UniProtKB-KW"/>
</dbReference>
<name>A0A7Y0L7F1_9FIRM</name>
<accession>A0A7Y0L7F1</accession>
<evidence type="ECO:0000256" key="1">
    <source>
        <dbReference type="ARBA" id="ARBA00023172"/>
    </source>
</evidence>
<dbReference type="PROSITE" id="PS51898">
    <property type="entry name" value="TYR_RECOMBINASE"/>
    <property type="match status" value="1"/>
</dbReference>
<evidence type="ECO:0000259" key="2">
    <source>
        <dbReference type="PROSITE" id="PS51898"/>
    </source>
</evidence>
<keyword evidence="4" id="KW-1185">Reference proteome</keyword>
<gene>
    <name evidence="3" type="ORF">HIJ39_17430</name>
</gene>
<dbReference type="GO" id="GO:0003677">
    <property type="term" value="F:DNA binding"/>
    <property type="evidence" value="ECO:0007669"/>
    <property type="project" value="InterPro"/>
</dbReference>
<dbReference type="InterPro" id="IPR011010">
    <property type="entry name" value="DNA_brk_join_enz"/>
</dbReference>
<reference evidence="3 4" key="1">
    <citation type="submission" date="2020-04" db="EMBL/GenBank/DDBJ databases">
        <authorList>
            <person name="Zhang R."/>
            <person name="Schippers A."/>
        </authorList>
    </citation>
    <scope>NUCLEOTIDE SEQUENCE [LARGE SCALE GENOMIC DNA]</scope>
    <source>
        <strain evidence="3 4">DSM 109850</strain>
    </source>
</reference>
<dbReference type="Pfam" id="PF00589">
    <property type="entry name" value="Phage_integrase"/>
    <property type="match status" value="1"/>
</dbReference>
<dbReference type="InterPro" id="IPR002104">
    <property type="entry name" value="Integrase_catalytic"/>
</dbReference>
<dbReference type="Gene3D" id="1.10.443.10">
    <property type="entry name" value="Intergrase catalytic core"/>
    <property type="match status" value="1"/>
</dbReference>
<dbReference type="SUPFAM" id="SSF56349">
    <property type="entry name" value="DNA breaking-rejoining enzymes"/>
    <property type="match status" value="1"/>
</dbReference>
<keyword evidence="1" id="KW-0233">DNA recombination</keyword>
<comment type="caution">
    <text evidence="3">The sequence shown here is derived from an EMBL/GenBank/DDBJ whole genome shotgun (WGS) entry which is preliminary data.</text>
</comment>
<dbReference type="AlphaFoldDB" id="A0A7Y0L7F1"/>
<evidence type="ECO:0000313" key="3">
    <source>
        <dbReference type="EMBL" id="NMP24116.1"/>
    </source>
</evidence>
<proteinExistence type="predicted"/>